<evidence type="ECO:0000256" key="6">
    <source>
        <dbReference type="ARBA" id="ARBA00022892"/>
    </source>
</evidence>
<comment type="subunit">
    <text evidence="3 11">Oligomeric complex that consists of at least the alpha, beta, beta', gamma, delta, epsilon and zeta subunits.</text>
</comment>
<dbReference type="CDD" id="cd09254">
    <property type="entry name" value="AP_delta-COPI_MHD"/>
    <property type="match status" value="1"/>
</dbReference>
<dbReference type="Gene3D" id="2.60.40.1170">
    <property type="entry name" value="Mu homology domain, subdomain B"/>
    <property type="match status" value="2"/>
</dbReference>
<dbReference type="PANTHER" id="PTHR10121">
    <property type="entry name" value="COATOMER SUBUNIT DELTA"/>
    <property type="match status" value="1"/>
</dbReference>
<feature type="domain" description="MHD" evidence="13">
    <location>
        <begin position="317"/>
        <end position="558"/>
    </location>
</feature>
<dbReference type="SUPFAM" id="SSF64356">
    <property type="entry name" value="SNARE-like"/>
    <property type="match status" value="1"/>
</dbReference>
<dbReference type="GO" id="GO:0006890">
    <property type="term" value="P:retrograde vesicle-mediated transport, Golgi to endoplasmic reticulum"/>
    <property type="evidence" value="ECO:0007669"/>
    <property type="project" value="UniProtKB-UniRule"/>
</dbReference>
<dbReference type="InterPro" id="IPR027059">
    <property type="entry name" value="Coatomer_dsu"/>
</dbReference>
<keyword evidence="12" id="KW-0175">Coiled coil</keyword>
<dbReference type="eggNOG" id="KOG2635">
    <property type="taxonomic scope" value="Eukaryota"/>
</dbReference>
<dbReference type="GO" id="GO:0006888">
    <property type="term" value="P:endoplasmic reticulum to Golgi vesicle-mediated transport"/>
    <property type="evidence" value="ECO:0007669"/>
    <property type="project" value="TreeGrafter"/>
</dbReference>
<evidence type="ECO:0000256" key="10">
    <source>
        <dbReference type="ARBA" id="ARBA00023329"/>
    </source>
</evidence>
<dbReference type="STRING" id="2880.D7G727"/>
<dbReference type="GO" id="GO:0015031">
    <property type="term" value="P:protein transport"/>
    <property type="evidence" value="ECO:0007669"/>
    <property type="project" value="UniProtKB-KW"/>
</dbReference>
<dbReference type="InterPro" id="IPR028565">
    <property type="entry name" value="MHD"/>
</dbReference>
<keyword evidence="15" id="KW-1185">Reference proteome</keyword>
<accession>D7G727</accession>
<comment type="similarity">
    <text evidence="2 11">Belongs to the adaptor complexes medium subunit family. Delta-COP subfamily.</text>
</comment>
<keyword evidence="8 11" id="KW-0333">Golgi apparatus</keyword>
<dbReference type="InterPro" id="IPR011012">
    <property type="entry name" value="Longin-like_dom_sf"/>
</dbReference>
<comment type="subcellular location">
    <subcellularLocation>
        <location evidence="11">Cytoplasm</location>
    </subcellularLocation>
    <subcellularLocation>
        <location evidence="1 11">Golgi apparatus membrane</location>
        <topology evidence="1 11">Peripheral membrane protein</topology>
        <orientation evidence="1 11">Cytoplasmic side</orientation>
    </subcellularLocation>
    <subcellularLocation>
        <location evidence="11">Cytoplasmic vesicle</location>
        <location evidence="11">COPI-coated vesicle membrane</location>
        <topology evidence="11">Peripheral membrane protein</topology>
        <orientation evidence="11">Cytoplasmic side</orientation>
    </subcellularLocation>
</comment>
<dbReference type="PROSITE" id="PS51072">
    <property type="entry name" value="MHD"/>
    <property type="match status" value="1"/>
</dbReference>
<sequence>MDTNTLRLFFAARKQVVLSASITTRNGKALLARQFVDMSRIRIEGLLAAFPKLMGTGNKQHTFIETETVRYVYQPIENLFLLLVTNKASNIVEDLETLRMLSKVVPDVAGGVTEDKVMSKSFELVFAFDEVITTGGHKENITLQQIKTNMEMDSHEERLHTMIQDSKREAAKEEADRRAKELREKAKEAQLRGSGMGGMSGMGGGGGGMGMSGSSMYTEASDYGVASTGGTGFGGGGGGSGASLGLSVPAAGPASSTPVADTRVSTQGMKLGGASKSKNMLDSLIKEDHLVSIPSASKASAGGTEAAVPAAVVAASVHPVSLSVEERLSCQLTREGTLESMEVKGTLSLTANSDGANKCKVVLASTDPSGTFTFQTHPKVNKGMYDSAKTLASKDQAKGFPVARPVGVLRWSLNTTDESQMPLTINCWPEPEGGGQMNVSMEYELVRPMELHDVRISIPLGSSAVPEIAAIDGSHRHLTQEGTLLWTMDLLDQSNRTGSLEFNIASRDAEAFFPITVTFASNQLFCDVQVAGVTNTETESPIQYGYTASLTADSYTVS</sequence>
<dbReference type="Proteomes" id="UP000002630">
    <property type="component" value="Linkage Group LG02"/>
</dbReference>
<evidence type="ECO:0000256" key="7">
    <source>
        <dbReference type="ARBA" id="ARBA00022927"/>
    </source>
</evidence>
<proteinExistence type="inferred from homology"/>
<organism evidence="14 15">
    <name type="scientific">Ectocarpus siliculosus</name>
    <name type="common">Brown alga</name>
    <name type="synonym">Conferva siliculosa</name>
    <dbReference type="NCBI Taxonomy" id="2880"/>
    <lineage>
        <taxon>Eukaryota</taxon>
        <taxon>Sar</taxon>
        <taxon>Stramenopiles</taxon>
        <taxon>Ochrophyta</taxon>
        <taxon>PX clade</taxon>
        <taxon>Phaeophyceae</taxon>
        <taxon>Ectocarpales</taxon>
        <taxon>Ectocarpaceae</taxon>
        <taxon>Ectocarpus</taxon>
    </lineage>
</organism>
<evidence type="ECO:0000259" key="13">
    <source>
        <dbReference type="PROSITE" id="PS51072"/>
    </source>
</evidence>
<evidence type="ECO:0000256" key="5">
    <source>
        <dbReference type="ARBA" id="ARBA00022490"/>
    </source>
</evidence>
<evidence type="ECO:0000256" key="9">
    <source>
        <dbReference type="ARBA" id="ARBA00023136"/>
    </source>
</evidence>
<dbReference type="OrthoDB" id="10266042at2759"/>
<name>D7G727_ECTSI</name>
<feature type="coiled-coil region" evidence="12">
    <location>
        <begin position="163"/>
        <end position="192"/>
    </location>
</feature>
<dbReference type="FunCoup" id="D7G727">
    <property type="interactions" value="478"/>
</dbReference>
<dbReference type="SUPFAM" id="SSF49447">
    <property type="entry name" value="Second domain of Mu2 adaptin subunit (ap50) of ap2 adaptor"/>
    <property type="match status" value="1"/>
</dbReference>
<dbReference type="EMBL" id="FN649035">
    <property type="protein sequence ID" value="CBJ25720.1"/>
    <property type="molecule type" value="Genomic_DNA"/>
</dbReference>
<evidence type="ECO:0000256" key="3">
    <source>
        <dbReference type="ARBA" id="ARBA00011775"/>
    </source>
</evidence>
<dbReference type="OMA" id="VQFRTHP"/>
<dbReference type="FunFam" id="3.30.450.60:FF:000003">
    <property type="entry name" value="Coatomer subunit delta"/>
    <property type="match status" value="1"/>
</dbReference>
<dbReference type="Pfam" id="PF00928">
    <property type="entry name" value="Adap_comp_sub"/>
    <property type="match status" value="1"/>
</dbReference>
<dbReference type="CDD" id="cd14830">
    <property type="entry name" value="Delta_COP_N"/>
    <property type="match status" value="1"/>
</dbReference>
<keyword evidence="5 11" id="KW-0963">Cytoplasm</keyword>
<keyword evidence="4 11" id="KW-0813">Transport</keyword>
<evidence type="ECO:0000256" key="4">
    <source>
        <dbReference type="ARBA" id="ARBA00022448"/>
    </source>
</evidence>
<dbReference type="EMBL" id="FN649727">
    <property type="protein sequence ID" value="CBJ25720.1"/>
    <property type="molecule type" value="Genomic_DNA"/>
</dbReference>
<dbReference type="GO" id="GO:0000139">
    <property type="term" value="C:Golgi membrane"/>
    <property type="evidence" value="ECO:0007669"/>
    <property type="project" value="UniProtKB-SubCell"/>
</dbReference>
<comment type="function">
    <text evidence="11">The coatomer is a cytosolic protein complex that binds to dilysine motifs and reversibly associates with Golgi non-clathrin-coated vesicles, which further mediate biosynthetic protein transport from the ER, via the Golgi up to the trans Golgi network.</text>
</comment>
<protein>
    <recommendedName>
        <fullName evidence="11">Coatomer subunit delta</fullName>
    </recommendedName>
</protein>
<evidence type="ECO:0000256" key="8">
    <source>
        <dbReference type="ARBA" id="ARBA00023034"/>
    </source>
</evidence>
<gene>
    <name evidence="14" type="primary">CPC21</name>
    <name evidence="14" type="ORF">Esi_0008_0177</name>
</gene>
<evidence type="ECO:0000313" key="14">
    <source>
        <dbReference type="EMBL" id="CBJ25720.1"/>
    </source>
</evidence>
<evidence type="ECO:0000313" key="15">
    <source>
        <dbReference type="Proteomes" id="UP000002630"/>
    </source>
</evidence>
<dbReference type="GO" id="GO:0030126">
    <property type="term" value="C:COPI vesicle coat"/>
    <property type="evidence" value="ECO:0007669"/>
    <property type="project" value="UniProtKB-UniRule"/>
</dbReference>
<dbReference type="Gene3D" id="3.30.450.60">
    <property type="match status" value="1"/>
</dbReference>
<keyword evidence="10" id="KW-0968">Cytoplasmic vesicle</keyword>
<dbReference type="PANTHER" id="PTHR10121:SF0">
    <property type="entry name" value="COATOMER SUBUNIT DELTA"/>
    <property type="match status" value="1"/>
</dbReference>
<keyword evidence="9 11" id="KW-0472">Membrane</keyword>
<evidence type="ECO:0000256" key="12">
    <source>
        <dbReference type="SAM" id="Coils"/>
    </source>
</evidence>
<evidence type="ECO:0000256" key="1">
    <source>
        <dbReference type="ARBA" id="ARBA00004255"/>
    </source>
</evidence>
<dbReference type="InterPro" id="IPR036168">
    <property type="entry name" value="AP2_Mu_C_sf"/>
</dbReference>
<evidence type="ECO:0000256" key="2">
    <source>
        <dbReference type="ARBA" id="ARBA00010516"/>
    </source>
</evidence>
<dbReference type="InParanoid" id="D7G727"/>
<dbReference type="AlphaFoldDB" id="D7G727"/>
<keyword evidence="7 11" id="KW-0653">Protein transport</keyword>
<keyword evidence="6 11" id="KW-0931">ER-Golgi transport</keyword>
<dbReference type="GO" id="GO:0051645">
    <property type="term" value="P:Golgi localization"/>
    <property type="evidence" value="ECO:0007669"/>
    <property type="project" value="TreeGrafter"/>
</dbReference>
<evidence type="ECO:0000256" key="11">
    <source>
        <dbReference type="RuleBase" id="RU366052"/>
    </source>
</evidence>
<reference evidence="14 15" key="1">
    <citation type="journal article" date="2010" name="Nature">
        <title>The Ectocarpus genome and the independent evolution of multicellularity in brown algae.</title>
        <authorList>
            <person name="Cock J.M."/>
            <person name="Sterck L."/>
            <person name="Rouze P."/>
            <person name="Scornet D."/>
            <person name="Allen A.E."/>
            <person name="Amoutzias G."/>
            <person name="Anthouard V."/>
            <person name="Artiguenave F."/>
            <person name="Aury J.M."/>
            <person name="Badger J.H."/>
            <person name="Beszteri B."/>
            <person name="Billiau K."/>
            <person name="Bonnet E."/>
            <person name="Bothwell J.H."/>
            <person name="Bowler C."/>
            <person name="Boyen C."/>
            <person name="Brownlee C."/>
            <person name="Carrano C.J."/>
            <person name="Charrier B."/>
            <person name="Cho G.Y."/>
            <person name="Coelho S.M."/>
            <person name="Collen J."/>
            <person name="Corre E."/>
            <person name="Da Silva C."/>
            <person name="Delage L."/>
            <person name="Delaroque N."/>
            <person name="Dittami S.M."/>
            <person name="Doulbeau S."/>
            <person name="Elias M."/>
            <person name="Farnham G."/>
            <person name="Gachon C.M."/>
            <person name="Gschloessl B."/>
            <person name="Heesch S."/>
            <person name="Jabbari K."/>
            <person name="Jubin C."/>
            <person name="Kawai H."/>
            <person name="Kimura K."/>
            <person name="Kloareg B."/>
            <person name="Kupper F.C."/>
            <person name="Lang D."/>
            <person name="Le Bail A."/>
            <person name="Leblanc C."/>
            <person name="Lerouge P."/>
            <person name="Lohr M."/>
            <person name="Lopez P.J."/>
            <person name="Martens C."/>
            <person name="Maumus F."/>
            <person name="Michel G."/>
            <person name="Miranda-Saavedra D."/>
            <person name="Morales J."/>
            <person name="Moreau H."/>
            <person name="Motomura T."/>
            <person name="Nagasato C."/>
            <person name="Napoli C.A."/>
            <person name="Nelson D.R."/>
            <person name="Nyvall-Collen P."/>
            <person name="Peters A.F."/>
            <person name="Pommier C."/>
            <person name="Potin P."/>
            <person name="Poulain J."/>
            <person name="Quesneville H."/>
            <person name="Read B."/>
            <person name="Rensing S.A."/>
            <person name="Ritter A."/>
            <person name="Rousvoal S."/>
            <person name="Samanta M."/>
            <person name="Samson G."/>
            <person name="Schroeder D.C."/>
            <person name="Segurens B."/>
            <person name="Strittmatter M."/>
            <person name="Tonon T."/>
            <person name="Tregear J.W."/>
            <person name="Valentin K."/>
            <person name="von Dassow P."/>
            <person name="Yamagishi T."/>
            <person name="Van de Peer Y."/>
            <person name="Wincker P."/>
        </authorList>
    </citation>
    <scope>NUCLEOTIDE SEQUENCE [LARGE SCALE GENOMIC DNA]</scope>
    <source>
        <strain evidence="15">Ec32 / CCAP1310/4</strain>
    </source>
</reference>